<name>A0A7C9D8N3_OPUST</name>
<dbReference type="AlphaFoldDB" id="A0A7C9D8N3"/>
<reference evidence="2" key="1">
    <citation type="journal article" date="2013" name="J. Plant Res.">
        <title>Effect of fungi and light on seed germination of three Opuntia species from semiarid lands of central Mexico.</title>
        <authorList>
            <person name="Delgado-Sanchez P."/>
            <person name="Jimenez-Bremont J.F."/>
            <person name="Guerrero-Gonzalez Mde L."/>
            <person name="Flores J."/>
        </authorList>
    </citation>
    <scope>NUCLEOTIDE SEQUENCE</scope>
    <source>
        <tissue evidence="2">Cladode</tissue>
    </source>
</reference>
<sequence length="100" mass="11024">MNSTHSIGQIYPHYKAKTKQKRAGKTKSREKRGKTQKAQARTVVRVGRTAVRLPPWAVVGPTVSPWWALPGPFRLLPLHCVLSSLGASIWVANFACVGSF</sequence>
<proteinExistence type="predicted"/>
<organism evidence="2">
    <name type="scientific">Opuntia streptacantha</name>
    <name type="common">Prickly pear cactus</name>
    <name type="synonym">Opuntia cardona</name>
    <dbReference type="NCBI Taxonomy" id="393608"/>
    <lineage>
        <taxon>Eukaryota</taxon>
        <taxon>Viridiplantae</taxon>
        <taxon>Streptophyta</taxon>
        <taxon>Embryophyta</taxon>
        <taxon>Tracheophyta</taxon>
        <taxon>Spermatophyta</taxon>
        <taxon>Magnoliopsida</taxon>
        <taxon>eudicotyledons</taxon>
        <taxon>Gunneridae</taxon>
        <taxon>Pentapetalae</taxon>
        <taxon>Caryophyllales</taxon>
        <taxon>Cactineae</taxon>
        <taxon>Cactaceae</taxon>
        <taxon>Opuntioideae</taxon>
        <taxon>Opuntia</taxon>
    </lineage>
</organism>
<dbReference type="EMBL" id="GISG01091137">
    <property type="protein sequence ID" value="MBA4634443.1"/>
    <property type="molecule type" value="Transcribed_RNA"/>
</dbReference>
<reference evidence="2" key="2">
    <citation type="submission" date="2020-07" db="EMBL/GenBank/DDBJ databases">
        <authorList>
            <person name="Vera ALvarez R."/>
            <person name="Arias-Moreno D.M."/>
            <person name="Jimenez-Jacinto V."/>
            <person name="Jimenez-Bremont J.F."/>
            <person name="Swaminathan K."/>
            <person name="Moose S.P."/>
            <person name="Guerrero-Gonzalez M.L."/>
            <person name="Marino-Ramirez L."/>
            <person name="Landsman D."/>
            <person name="Rodriguez-Kessler M."/>
            <person name="Delgado-Sanchez P."/>
        </authorList>
    </citation>
    <scope>NUCLEOTIDE SEQUENCE</scope>
    <source>
        <tissue evidence="2">Cladode</tissue>
    </source>
</reference>
<protein>
    <submittedName>
        <fullName evidence="2">Uncharacterized protein</fullName>
    </submittedName>
</protein>
<feature type="region of interest" description="Disordered" evidence="1">
    <location>
        <begin position="1"/>
        <end position="40"/>
    </location>
</feature>
<evidence type="ECO:0000313" key="2">
    <source>
        <dbReference type="EMBL" id="MBA4634443.1"/>
    </source>
</evidence>
<evidence type="ECO:0000256" key="1">
    <source>
        <dbReference type="SAM" id="MobiDB-lite"/>
    </source>
</evidence>
<feature type="compositionally biased region" description="Basic residues" evidence="1">
    <location>
        <begin position="14"/>
        <end position="35"/>
    </location>
</feature>
<accession>A0A7C9D8N3</accession>